<gene>
    <name evidence="1" type="ORF">AVEN_168744_1</name>
</gene>
<accession>A0A4Y2DPN8</accession>
<evidence type="ECO:0000313" key="2">
    <source>
        <dbReference type="Proteomes" id="UP000499080"/>
    </source>
</evidence>
<keyword evidence="2" id="KW-1185">Reference proteome</keyword>
<sequence>MIICVDSGRVWNSILSFYFYSSHSAIKVKYDPTRRENALYEKRKSPMCVCTCVGGGMWVGASGLRVEQALFLRQGEVVIAATGSAFWAINK</sequence>
<name>A0A4Y2DPN8_ARAVE</name>
<organism evidence="1 2">
    <name type="scientific">Araneus ventricosus</name>
    <name type="common">Orbweaver spider</name>
    <name type="synonym">Epeira ventricosa</name>
    <dbReference type="NCBI Taxonomy" id="182803"/>
    <lineage>
        <taxon>Eukaryota</taxon>
        <taxon>Metazoa</taxon>
        <taxon>Ecdysozoa</taxon>
        <taxon>Arthropoda</taxon>
        <taxon>Chelicerata</taxon>
        <taxon>Arachnida</taxon>
        <taxon>Araneae</taxon>
        <taxon>Araneomorphae</taxon>
        <taxon>Entelegynae</taxon>
        <taxon>Araneoidea</taxon>
        <taxon>Araneidae</taxon>
        <taxon>Araneus</taxon>
    </lineage>
</organism>
<protein>
    <submittedName>
        <fullName evidence="1">Uncharacterized protein</fullName>
    </submittedName>
</protein>
<dbReference type="Proteomes" id="UP000499080">
    <property type="component" value="Unassembled WGS sequence"/>
</dbReference>
<proteinExistence type="predicted"/>
<evidence type="ECO:0000313" key="1">
    <source>
        <dbReference type="EMBL" id="GBM18792.1"/>
    </source>
</evidence>
<dbReference type="EMBL" id="BGPR01167510">
    <property type="protein sequence ID" value="GBM18792.1"/>
    <property type="molecule type" value="Genomic_DNA"/>
</dbReference>
<dbReference type="AlphaFoldDB" id="A0A4Y2DPN8"/>
<reference evidence="1 2" key="1">
    <citation type="journal article" date="2019" name="Sci. Rep.">
        <title>Orb-weaving spider Araneus ventricosus genome elucidates the spidroin gene catalogue.</title>
        <authorList>
            <person name="Kono N."/>
            <person name="Nakamura H."/>
            <person name="Ohtoshi R."/>
            <person name="Moran D.A.P."/>
            <person name="Shinohara A."/>
            <person name="Yoshida Y."/>
            <person name="Fujiwara M."/>
            <person name="Mori M."/>
            <person name="Tomita M."/>
            <person name="Arakawa K."/>
        </authorList>
    </citation>
    <scope>NUCLEOTIDE SEQUENCE [LARGE SCALE GENOMIC DNA]</scope>
</reference>
<comment type="caution">
    <text evidence="1">The sequence shown here is derived from an EMBL/GenBank/DDBJ whole genome shotgun (WGS) entry which is preliminary data.</text>
</comment>